<evidence type="ECO:0000313" key="6">
    <source>
        <dbReference type="Proteomes" id="UP000235658"/>
    </source>
</evidence>
<feature type="domain" description="Core-binding (CB)" evidence="4">
    <location>
        <begin position="1"/>
        <end position="90"/>
    </location>
</feature>
<protein>
    <recommendedName>
        <fullName evidence="4">Core-binding (CB) domain-containing protein</fullName>
    </recommendedName>
</protein>
<evidence type="ECO:0000256" key="2">
    <source>
        <dbReference type="ARBA" id="ARBA00023172"/>
    </source>
</evidence>
<accession>A0A2N6UKR4</accession>
<reference evidence="5 6" key="1">
    <citation type="submission" date="2017-09" db="EMBL/GenBank/DDBJ databases">
        <title>Bacterial strain isolated from the female urinary microbiota.</title>
        <authorList>
            <person name="Thomas-White K."/>
            <person name="Kumar N."/>
            <person name="Forster S."/>
            <person name="Putonti C."/>
            <person name="Lawley T."/>
            <person name="Wolfe A.J."/>
        </authorList>
    </citation>
    <scope>NUCLEOTIDE SEQUENCE [LARGE SCALE GENOMIC DNA]</scope>
    <source>
        <strain evidence="5 6">UMB0204</strain>
    </source>
</reference>
<dbReference type="AlphaFoldDB" id="A0A2N6UKR4"/>
<organism evidence="5 6">
    <name type="scientific">Anaerococcus hydrogenalis</name>
    <dbReference type="NCBI Taxonomy" id="33029"/>
    <lineage>
        <taxon>Bacteria</taxon>
        <taxon>Bacillati</taxon>
        <taxon>Bacillota</taxon>
        <taxon>Tissierellia</taxon>
        <taxon>Tissierellales</taxon>
        <taxon>Peptoniphilaceae</taxon>
        <taxon>Anaerococcus</taxon>
    </lineage>
</organism>
<dbReference type="InterPro" id="IPR011010">
    <property type="entry name" value="DNA_brk_join_enz"/>
</dbReference>
<dbReference type="InterPro" id="IPR044068">
    <property type="entry name" value="CB"/>
</dbReference>
<comment type="caution">
    <text evidence="5">The sequence shown here is derived from an EMBL/GenBank/DDBJ whole genome shotgun (WGS) entry which is preliminary data.</text>
</comment>
<evidence type="ECO:0000259" key="4">
    <source>
        <dbReference type="PROSITE" id="PS51900"/>
    </source>
</evidence>
<dbReference type="RefSeq" id="WP_102197468.1">
    <property type="nucleotide sequence ID" value="NZ_PNHP01000001.1"/>
</dbReference>
<evidence type="ECO:0000256" key="1">
    <source>
        <dbReference type="ARBA" id="ARBA00023125"/>
    </source>
</evidence>
<dbReference type="PROSITE" id="PS51900">
    <property type="entry name" value="CB"/>
    <property type="match status" value="1"/>
</dbReference>
<dbReference type="Gene3D" id="1.10.443.10">
    <property type="entry name" value="Intergrase catalytic core"/>
    <property type="match status" value="1"/>
</dbReference>
<dbReference type="SUPFAM" id="SSF56349">
    <property type="entry name" value="DNA breaking-rejoining enzymes"/>
    <property type="match status" value="1"/>
</dbReference>
<dbReference type="GO" id="GO:0003677">
    <property type="term" value="F:DNA binding"/>
    <property type="evidence" value="ECO:0007669"/>
    <property type="project" value="UniProtKB-UniRule"/>
</dbReference>
<dbReference type="InterPro" id="IPR010998">
    <property type="entry name" value="Integrase_recombinase_N"/>
</dbReference>
<gene>
    <name evidence="5" type="ORF">CJ192_01255</name>
</gene>
<evidence type="ECO:0000313" key="5">
    <source>
        <dbReference type="EMBL" id="PMC82386.1"/>
    </source>
</evidence>
<dbReference type="GO" id="GO:0006310">
    <property type="term" value="P:DNA recombination"/>
    <property type="evidence" value="ECO:0007669"/>
    <property type="project" value="UniProtKB-KW"/>
</dbReference>
<name>A0A2N6UKR4_9FIRM</name>
<keyword evidence="2" id="KW-0233">DNA recombination</keyword>
<dbReference type="GeneID" id="84577805"/>
<dbReference type="Gene3D" id="1.10.150.130">
    <property type="match status" value="1"/>
</dbReference>
<dbReference type="EMBL" id="PNHP01000001">
    <property type="protein sequence ID" value="PMC82386.1"/>
    <property type="molecule type" value="Genomic_DNA"/>
</dbReference>
<proteinExistence type="predicted"/>
<dbReference type="InterPro" id="IPR025269">
    <property type="entry name" value="SAM-like_dom"/>
</dbReference>
<dbReference type="InterPro" id="IPR013762">
    <property type="entry name" value="Integrase-like_cat_sf"/>
</dbReference>
<evidence type="ECO:0000256" key="3">
    <source>
        <dbReference type="PROSITE-ProRule" id="PRU01248"/>
    </source>
</evidence>
<dbReference type="GO" id="GO:0015074">
    <property type="term" value="P:DNA integration"/>
    <property type="evidence" value="ECO:0007669"/>
    <property type="project" value="InterPro"/>
</dbReference>
<sequence>MSRNKNILQFELFKRASEGLKGNTTRKQYKYACKKFASLCKEQGIKQIEKVDKDLIQKYSNHLQEDHFKFSAGTIHTYLAPICKACGVNMRDINKPRRKSNTITKGRQEAENPFGKLQETSPEFKRLITLQKAVGIRRNELENLKREDFIKGEYGIYYVHVRKGKGGKETFQMILPKDVPIVKNIFEEVPTGHNVFSKDEMNNKINLHALRREHANDVYQFFENIILTVNGFARSLRERLIKMFERGNYDLYKANPQKYEAKLKRFIDDMNDTPYELRGENKKRAIQNGKPVIYNRLALMAVSVLALSHWRLDVTVVNYIV</sequence>
<dbReference type="Pfam" id="PF13102">
    <property type="entry name" value="Phage_int_SAM_5"/>
    <property type="match status" value="1"/>
</dbReference>
<dbReference type="Proteomes" id="UP000235658">
    <property type="component" value="Unassembled WGS sequence"/>
</dbReference>
<keyword evidence="1 3" id="KW-0238">DNA-binding</keyword>